<evidence type="ECO:0000313" key="2">
    <source>
        <dbReference type="Proteomes" id="UP001589838"/>
    </source>
</evidence>
<reference evidence="1 2" key="1">
    <citation type="submission" date="2024-09" db="EMBL/GenBank/DDBJ databases">
        <authorList>
            <person name="Sun Q."/>
            <person name="Mori K."/>
        </authorList>
    </citation>
    <scope>NUCLEOTIDE SEQUENCE [LARGE SCALE GENOMIC DNA]</scope>
    <source>
        <strain evidence="1 2">NCAIM B.02610</strain>
    </source>
</reference>
<organism evidence="1 2">
    <name type="scientific">Halalkalibacter kiskunsagensis</name>
    <dbReference type="NCBI Taxonomy" id="1548599"/>
    <lineage>
        <taxon>Bacteria</taxon>
        <taxon>Bacillati</taxon>
        <taxon>Bacillota</taxon>
        <taxon>Bacilli</taxon>
        <taxon>Bacillales</taxon>
        <taxon>Bacillaceae</taxon>
        <taxon>Halalkalibacter</taxon>
    </lineage>
</organism>
<evidence type="ECO:0000313" key="1">
    <source>
        <dbReference type="EMBL" id="MFC0469685.1"/>
    </source>
</evidence>
<dbReference type="EMBL" id="JBHLUX010000008">
    <property type="protein sequence ID" value="MFC0469685.1"/>
    <property type="molecule type" value="Genomic_DNA"/>
</dbReference>
<comment type="caution">
    <text evidence="1">The sequence shown here is derived from an EMBL/GenBank/DDBJ whole genome shotgun (WGS) entry which is preliminary data.</text>
</comment>
<dbReference type="Proteomes" id="UP001589838">
    <property type="component" value="Unassembled WGS sequence"/>
</dbReference>
<sequence>MSKKEKISYTAPLTGVEEFSTELNADSVHDALQTTWDTKQIDCEQVEDKQ</sequence>
<protein>
    <submittedName>
        <fullName evidence="1">Uncharacterized protein</fullName>
    </submittedName>
</protein>
<dbReference type="RefSeq" id="WP_335962208.1">
    <property type="nucleotide sequence ID" value="NZ_JAXBLX010000025.1"/>
</dbReference>
<name>A0ABV6K9F8_9BACI</name>
<accession>A0ABV6K9F8</accession>
<proteinExistence type="predicted"/>
<gene>
    <name evidence="1" type="ORF">ACFFHM_03845</name>
</gene>
<keyword evidence="2" id="KW-1185">Reference proteome</keyword>